<dbReference type="InterPro" id="IPR003782">
    <property type="entry name" value="SCO1/SenC"/>
</dbReference>
<dbReference type="SUPFAM" id="SSF52833">
    <property type="entry name" value="Thioredoxin-like"/>
    <property type="match status" value="1"/>
</dbReference>
<comment type="caution">
    <text evidence="7">The sequence shown here is derived from an EMBL/GenBank/DDBJ whole genome shotgun (WGS) entry which is preliminary data.</text>
</comment>
<keyword evidence="3" id="KW-0479">Metal-binding</keyword>
<dbReference type="GO" id="GO:0046872">
    <property type="term" value="F:metal ion binding"/>
    <property type="evidence" value="ECO:0007669"/>
    <property type="project" value="UniProtKB-KW"/>
</dbReference>
<feature type="binding site" evidence="3">
    <location>
        <position position="94"/>
    </location>
    <ligand>
        <name>Cu cation</name>
        <dbReference type="ChEBI" id="CHEBI:23378"/>
    </ligand>
</feature>
<comment type="similarity">
    <text evidence="1">Belongs to the SCO1/2 family.</text>
</comment>
<protein>
    <submittedName>
        <fullName evidence="7">SCO family protein</fullName>
    </submittedName>
</protein>
<feature type="binding site" evidence="3">
    <location>
        <position position="183"/>
    </location>
    <ligand>
        <name>Cu cation</name>
        <dbReference type="ChEBI" id="CHEBI:23378"/>
    </ligand>
</feature>
<feature type="domain" description="Thioredoxin" evidence="6">
    <location>
        <begin position="56"/>
        <end position="218"/>
    </location>
</feature>
<evidence type="ECO:0000313" key="7">
    <source>
        <dbReference type="EMBL" id="PRP67890.1"/>
    </source>
</evidence>
<evidence type="ECO:0000256" key="5">
    <source>
        <dbReference type="SAM" id="Phobius"/>
    </source>
</evidence>
<dbReference type="InterPro" id="IPR013766">
    <property type="entry name" value="Thioredoxin_domain"/>
</dbReference>
<dbReference type="AlphaFoldDB" id="A0A2S9WWN6"/>
<evidence type="ECO:0000313" key="8">
    <source>
        <dbReference type="Proteomes" id="UP000239532"/>
    </source>
</evidence>
<sequence>MKEFLIHNKWRILFMVVLCGGILAAFQYALTPDRQLAVLQPDQFDPSLVDDSMLFVKKYHKIAPFKLINQNGDTITQADYQNKIYVADFFFTTCPSICPVMTKNMTMLQEEFKNDPEVLLLSHSVTPEIDSVQVLREYADRKGVIDAKWNLVTGDRKQIYDLARKSYLAAKKNKYGGENAMIHTENFLLVDKEGRLRGRSYDGTDEEDIKALIEDIYVLKESYQVEE</sequence>
<keyword evidence="4" id="KW-1015">Disulfide bond</keyword>
<proteinExistence type="inferred from homology"/>
<dbReference type="RefSeq" id="WP_105983585.1">
    <property type="nucleotide sequence ID" value="NZ_MQUC01000003.1"/>
</dbReference>
<name>A0A2S9WWN6_9FLAO</name>
<dbReference type="Pfam" id="PF02630">
    <property type="entry name" value="SCO1-SenC"/>
    <property type="match status" value="1"/>
</dbReference>
<feature type="transmembrane region" description="Helical" evidence="5">
    <location>
        <begin position="12"/>
        <end position="30"/>
    </location>
</feature>
<keyword evidence="2 3" id="KW-0186">Copper</keyword>
<dbReference type="PANTHER" id="PTHR12151:SF25">
    <property type="entry name" value="LINALOOL DEHYDRATASE_ISOMERASE DOMAIN-CONTAINING PROTEIN"/>
    <property type="match status" value="1"/>
</dbReference>
<gene>
    <name evidence="7" type="ORF">BST86_12675</name>
</gene>
<dbReference type="PANTHER" id="PTHR12151">
    <property type="entry name" value="ELECTRON TRANSPORT PROTIN SCO1/SENC FAMILY MEMBER"/>
    <property type="match status" value="1"/>
</dbReference>
<dbReference type="Proteomes" id="UP000239532">
    <property type="component" value="Unassembled WGS sequence"/>
</dbReference>
<feature type="disulfide bond" description="Redox-active" evidence="4">
    <location>
        <begin position="94"/>
        <end position="98"/>
    </location>
</feature>
<dbReference type="Gene3D" id="3.40.30.10">
    <property type="entry name" value="Glutaredoxin"/>
    <property type="match status" value="1"/>
</dbReference>
<accession>A0A2S9WWN6</accession>
<dbReference type="InterPro" id="IPR036249">
    <property type="entry name" value="Thioredoxin-like_sf"/>
</dbReference>
<evidence type="ECO:0000256" key="1">
    <source>
        <dbReference type="ARBA" id="ARBA00010996"/>
    </source>
</evidence>
<evidence type="ECO:0000259" key="6">
    <source>
        <dbReference type="PROSITE" id="PS51352"/>
    </source>
</evidence>
<reference evidence="7 8" key="1">
    <citation type="submission" date="2016-11" db="EMBL/GenBank/DDBJ databases">
        <title>Trade-off between light-utilization and light-protection in marine flavobacteria.</title>
        <authorList>
            <person name="Kumagai Y."/>
        </authorList>
    </citation>
    <scope>NUCLEOTIDE SEQUENCE [LARGE SCALE GENOMIC DNA]</scope>
    <source>
        <strain evidence="7 8">JCM 17109</strain>
    </source>
</reference>
<dbReference type="PROSITE" id="PS51352">
    <property type="entry name" value="THIOREDOXIN_2"/>
    <property type="match status" value="1"/>
</dbReference>
<dbReference type="OrthoDB" id="9811998at2"/>
<evidence type="ECO:0000256" key="3">
    <source>
        <dbReference type="PIRSR" id="PIRSR603782-1"/>
    </source>
</evidence>
<dbReference type="CDD" id="cd02968">
    <property type="entry name" value="SCO"/>
    <property type="match status" value="1"/>
</dbReference>
<keyword evidence="5" id="KW-1133">Transmembrane helix</keyword>
<dbReference type="EMBL" id="MQUC01000003">
    <property type="protein sequence ID" value="PRP67890.1"/>
    <property type="molecule type" value="Genomic_DNA"/>
</dbReference>
<evidence type="ECO:0000256" key="4">
    <source>
        <dbReference type="PIRSR" id="PIRSR603782-2"/>
    </source>
</evidence>
<keyword evidence="8" id="KW-1185">Reference proteome</keyword>
<evidence type="ECO:0000256" key="2">
    <source>
        <dbReference type="ARBA" id="ARBA00023008"/>
    </source>
</evidence>
<keyword evidence="5" id="KW-0812">Transmembrane</keyword>
<organism evidence="7 8">
    <name type="scientific">Nonlabens agnitus</name>
    <dbReference type="NCBI Taxonomy" id="870484"/>
    <lineage>
        <taxon>Bacteria</taxon>
        <taxon>Pseudomonadati</taxon>
        <taxon>Bacteroidota</taxon>
        <taxon>Flavobacteriia</taxon>
        <taxon>Flavobacteriales</taxon>
        <taxon>Flavobacteriaceae</taxon>
        <taxon>Nonlabens</taxon>
    </lineage>
</organism>
<feature type="binding site" evidence="3">
    <location>
        <position position="98"/>
    </location>
    <ligand>
        <name>Cu cation</name>
        <dbReference type="ChEBI" id="CHEBI:23378"/>
    </ligand>
</feature>
<keyword evidence="5" id="KW-0472">Membrane</keyword>